<dbReference type="FunFam" id="1.10.287.950:FF:000001">
    <property type="entry name" value="Methyl-accepting chemotaxis sensory transducer"/>
    <property type="match status" value="1"/>
</dbReference>
<proteinExistence type="inferred from homology"/>
<keyword evidence="3 9" id="KW-1133">Transmembrane helix</keyword>
<dbReference type="GO" id="GO:0006935">
    <property type="term" value="P:chemotaxis"/>
    <property type="evidence" value="ECO:0007669"/>
    <property type="project" value="UniProtKB-ARBA"/>
</dbReference>
<keyword evidence="13" id="KW-1185">Reference proteome</keyword>
<dbReference type="Pfam" id="PF00015">
    <property type="entry name" value="MCPsignal"/>
    <property type="match status" value="1"/>
</dbReference>
<keyword evidence="2 9" id="KW-0812">Transmembrane</keyword>
<evidence type="ECO:0000256" key="3">
    <source>
        <dbReference type="ARBA" id="ARBA00022989"/>
    </source>
</evidence>
<protein>
    <submittedName>
        <fullName evidence="12">Twitching motility protein PilJ</fullName>
    </submittedName>
</protein>
<evidence type="ECO:0000256" key="4">
    <source>
        <dbReference type="ARBA" id="ARBA00023136"/>
    </source>
</evidence>
<dbReference type="SMART" id="SM00283">
    <property type="entry name" value="MA"/>
    <property type="match status" value="1"/>
</dbReference>
<sequence length="691" mass="72669">MNSPSTEGTVQRGLGRGTGILTALLGVLILLTVITLIYYTLQMGETRRHAALVGEQTRVAQELALLEAGASPERMRTLRDRFDAALERLDTGVPSKLRRPLASVEAAWQGMRPALDEIVDAGAWVEEARRLGMPAQAALQDLEEAASATARALADANAGSTAVHRAGRLALTARDLRRDLSRVTAVEGLPEAARRLRSGLESARGDLEALLQAVPPARQGGDSAVGQGLERIQGRMQALTPPLEGILELAPRLAPAGAAQERLEAGGEGLLDAVDALREAVDARAAGLNLWVILGYVLAALAVATVGLLAYLFHRDAQRRLAVTGEQNRRNQRAILRLLDEMTNLAEGDLTVHATVTEDITGAIADAVNYAIDALRSLVTTINQTALQISNAAVKTQATALRLADASNRQASEITSASSAVTDMADSIEQVSRSADTSAEVAQKSVQIASKGALTVRKTIDGMDTIREQIQETSKRIKRLGESSQEIGDIVSLITDIADQTNILALNAAIQASSAGEAGRGFAVVADEVQRLAERSSNASKRIEALVKTIQADTREAVASMEQSTANVVSGARLAFDAGDALAEIEGVSHQLAELIDTISTAARQQSEVAQNISSTMNVIQEITMQTSDGTNETAVSIGNLASLASELRRSVSGFKLPEGADVVAPAPTGAEERSLAAAGGQEEREDGTGA</sequence>
<dbReference type="PANTHER" id="PTHR32089:SF119">
    <property type="entry name" value="METHYL-ACCEPTING CHEMOTAXIS PROTEIN CTPL"/>
    <property type="match status" value="1"/>
</dbReference>
<evidence type="ECO:0000256" key="9">
    <source>
        <dbReference type="SAM" id="Phobius"/>
    </source>
</evidence>
<evidence type="ECO:0000259" key="11">
    <source>
        <dbReference type="PROSITE" id="PS50885"/>
    </source>
</evidence>
<evidence type="ECO:0000256" key="5">
    <source>
        <dbReference type="ARBA" id="ARBA00023224"/>
    </source>
</evidence>
<dbReference type="InterPro" id="IPR003660">
    <property type="entry name" value="HAMP_dom"/>
</dbReference>
<dbReference type="STRING" id="195064.SAMN05421721_11616"/>
<dbReference type="OrthoDB" id="9177152at2"/>
<dbReference type="SUPFAM" id="SSF58104">
    <property type="entry name" value="Methyl-accepting chemotaxis protein (MCP) signaling domain"/>
    <property type="match status" value="1"/>
</dbReference>
<organism evidence="12 13">
    <name type="scientific">Ectothiorhodospira mobilis</name>
    <dbReference type="NCBI Taxonomy" id="195064"/>
    <lineage>
        <taxon>Bacteria</taxon>
        <taxon>Pseudomonadati</taxon>
        <taxon>Pseudomonadota</taxon>
        <taxon>Gammaproteobacteria</taxon>
        <taxon>Chromatiales</taxon>
        <taxon>Ectothiorhodospiraceae</taxon>
        <taxon>Ectothiorhodospira</taxon>
    </lineage>
</organism>
<reference evidence="12 13" key="1">
    <citation type="submission" date="2016-10" db="EMBL/GenBank/DDBJ databases">
        <authorList>
            <person name="de Groot N.N."/>
        </authorList>
    </citation>
    <scope>NUCLEOTIDE SEQUENCE [LARGE SCALE GENOMIC DNA]</scope>
    <source>
        <strain evidence="12 13">DSM 4180</strain>
    </source>
</reference>
<evidence type="ECO:0000313" key="13">
    <source>
        <dbReference type="Proteomes" id="UP000199556"/>
    </source>
</evidence>
<dbReference type="CDD" id="cd11386">
    <property type="entry name" value="MCP_signal"/>
    <property type="match status" value="1"/>
</dbReference>
<comment type="subcellular location">
    <subcellularLocation>
        <location evidence="1">Membrane</location>
        <topology evidence="1">Multi-pass membrane protein</topology>
    </subcellularLocation>
</comment>
<evidence type="ECO:0000256" key="6">
    <source>
        <dbReference type="ARBA" id="ARBA00029447"/>
    </source>
</evidence>
<evidence type="ECO:0000256" key="7">
    <source>
        <dbReference type="PROSITE-ProRule" id="PRU00284"/>
    </source>
</evidence>
<dbReference type="PANTHER" id="PTHR32089">
    <property type="entry name" value="METHYL-ACCEPTING CHEMOTAXIS PROTEIN MCPB"/>
    <property type="match status" value="1"/>
</dbReference>
<dbReference type="PROSITE" id="PS50885">
    <property type="entry name" value="HAMP"/>
    <property type="match status" value="1"/>
</dbReference>
<feature type="transmembrane region" description="Helical" evidence="9">
    <location>
        <begin position="20"/>
        <end position="41"/>
    </location>
</feature>
<evidence type="ECO:0000313" key="12">
    <source>
        <dbReference type="EMBL" id="SFM63053.1"/>
    </source>
</evidence>
<name>A0A1I4SFH9_ECTMO</name>
<evidence type="ECO:0000256" key="1">
    <source>
        <dbReference type="ARBA" id="ARBA00004141"/>
    </source>
</evidence>
<keyword evidence="4 9" id="KW-0472">Membrane</keyword>
<dbReference type="Gene3D" id="1.10.287.950">
    <property type="entry name" value="Methyl-accepting chemotaxis protein"/>
    <property type="match status" value="1"/>
</dbReference>
<feature type="domain" description="Methyl-accepting transducer" evidence="10">
    <location>
        <begin position="385"/>
        <end position="621"/>
    </location>
</feature>
<feature type="region of interest" description="Disordered" evidence="8">
    <location>
        <begin position="660"/>
        <end position="691"/>
    </location>
</feature>
<dbReference type="Proteomes" id="UP000199556">
    <property type="component" value="Unassembled WGS sequence"/>
</dbReference>
<gene>
    <name evidence="12" type="ORF">SAMN05421721_11616</name>
</gene>
<dbReference type="EMBL" id="FOUO01000016">
    <property type="protein sequence ID" value="SFM63053.1"/>
    <property type="molecule type" value="Genomic_DNA"/>
</dbReference>
<evidence type="ECO:0000256" key="2">
    <source>
        <dbReference type="ARBA" id="ARBA00022692"/>
    </source>
</evidence>
<dbReference type="InterPro" id="IPR004089">
    <property type="entry name" value="MCPsignal_dom"/>
</dbReference>
<accession>A0A1I4SFH9</accession>
<dbReference type="GO" id="GO:0016020">
    <property type="term" value="C:membrane"/>
    <property type="evidence" value="ECO:0007669"/>
    <property type="project" value="UniProtKB-SubCell"/>
</dbReference>
<dbReference type="PROSITE" id="PS50111">
    <property type="entry name" value="CHEMOTAXIS_TRANSDUC_2"/>
    <property type="match status" value="1"/>
</dbReference>
<dbReference type="GO" id="GO:0007165">
    <property type="term" value="P:signal transduction"/>
    <property type="evidence" value="ECO:0007669"/>
    <property type="project" value="UniProtKB-KW"/>
</dbReference>
<evidence type="ECO:0000259" key="10">
    <source>
        <dbReference type="PROSITE" id="PS50111"/>
    </source>
</evidence>
<feature type="domain" description="HAMP" evidence="11">
    <location>
        <begin position="329"/>
        <end position="380"/>
    </location>
</feature>
<dbReference type="RefSeq" id="WP_090486771.1">
    <property type="nucleotide sequence ID" value="NZ_FOUO01000016.1"/>
</dbReference>
<dbReference type="SMART" id="SM00304">
    <property type="entry name" value="HAMP"/>
    <property type="match status" value="3"/>
</dbReference>
<feature type="transmembrane region" description="Helical" evidence="9">
    <location>
        <begin position="288"/>
        <end position="313"/>
    </location>
</feature>
<dbReference type="AlphaFoldDB" id="A0A1I4SFH9"/>
<evidence type="ECO:0000256" key="8">
    <source>
        <dbReference type="SAM" id="MobiDB-lite"/>
    </source>
</evidence>
<keyword evidence="5 7" id="KW-0807">Transducer</keyword>
<comment type="similarity">
    <text evidence="6">Belongs to the methyl-accepting chemotaxis (MCP) protein family.</text>
</comment>